<dbReference type="RefSeq" id="WP_109906536.1">
    <property type="nucleotide sequence ID" value="NZ_QGLE01000007.1"/>
</dbReference>
<dbReference type="Proteomes" id="UP000245461">
    <property type="component" value="Unassembled WGS sequence"/>
</dbReference>
<evidence type="ECO:0000256" key="1">
    <source>
        <dbReference type="SAM" id="MobiDB-lite"/>
    </source>
</evidence>
<evidence type="ECO:0000313" key="2">
    <source>
        <dbReference type="EMBL" id="PWR21384.1"/>
    </source>
</evidence>
<feature type="compositionally biased region" description="Basic residues" evidence="1">
    <location>
        <begin position="1"/>
        <end position="18"/>
    </location>
</feature>
<evidence type="ECO:0000313" key="3">
    <source>
        <dbReference type="Proteomes" id="UP000245461"/>
    </source>
</evidence>
<comment type="caution">
    <text evidence="2">The sequence shown here is derived from an EMBL/GenBank/DDBJ whole genome shotgun (WGS) entry which is preliminary data.</text>
</comment>
<accession>A0A317E4T4</accession>
<dbReference type="EMBL" id="QGLE01000007">
    <property type="protein sequence ID" value="PWR21384.1"/>
    <property type="molecule type" value="Genomic_DNA"/>
</dbReference>
<proteinExistence type="predicted"/>
<sequence>MRRPFNPARPRRARRRPPHVPTMPRFMPGRAVPDEIESAMAEAEVLSTARQLVDRYGREASSVALMRAAEFAAFGDRENHAAWEAVMVAVEFLLAARPDLGRGLH</sequence>
<keyword evidence="3" id="KW-1185">Reference proteome</keyword>
<reference evidence="2 3" key="1">
    <citation type="submission" date="2018-05" db="EMBL/GenBank/DDBJ databases">
        <title>Zavarzinia sp. HR-AS.</title>
        <authorList>
            <person name="Lee Y."/>
            <person name="Jeon C.O."/>
        </authorList>
    </citation>
    <scope>NUCLEOTIDE SEQUENCE [LARGE SCALE GENOMIC DNA]</scope>
    <source>
        <strain evidence="2 3">HR-AS</strain>
    </source>
</reference>
<feature type="region of interest" description="Disordered" evidence="1">
    <location>
        <begin position="1"/>
        <end position="28"/>
    </location>
</feature>
<gene>
    <name evidence="2" type="ORF">DKG74_13185</name>
</gene>
<name>A0A317E4T4_9PROT</name>
<dbReference type="AlphaFoldDB" id="A0A317E4T4"/>
<organism evidence="2 3">
    <name type="scientific">Zavarzinia aquatilis</name>
    <dbReference type="NCBI Taxonomy" id="2211142"/>
    <lineage>
        <taxon>Bacteria</taxon>
        <taxon>Pseudomonadati</taxon>
        <taxon>Pseudomonadota</taxon>
        <taxon>Alphaproteobacteria</taxon>
        <taxon>Rhodospirillales</taxon>
        <taxon>Zavarziniaceae</taxon>
        <taxon>Zavarzinia</taxon>
    </lineage>
</organism>
<protein>
    <submittedName>
        <fullName evidence="2">Uncharacterized protein</fullName>
    </submittedName>
</protein>